<dbReference type="Pfam" id="PF01336">
    <property type="entry name" value="tRNA_anti-codon"/>
    <property type="match status" value="1"/>
</dbReference>
<evidence type="ECO:0000256" key="2">
    <source>
        <dbReference type="ARBA" id="ARBA00008226"/>
    </source>
</evidence>
<feature type="binding site" evidence="13">
    <location>
        <position position="404"/>
    </location>
    <ligand>
        <name>Mg(2+)</name>
        <dbReference type="ChEBI" id="CHEBI:18420"/>
        <label>1</label>
    </ligand>
</feature>
<comment type="catalytic activity">
    <reaction evidence="12 13 14">
        <text>tRNA(Lys) + L-lysine + ATP = L-lysyl-tRNA(Lys) + AMP + diphosphate</text>
        <dbReference type="Rhea" id="RHEA:20792"/>
        <dbReference type="Rhea" id="RHEA-COMP:9696"/>
        <dbReference type="Rhea" id="RHEA-COMP:9697"/>
        <dbReference type="ChEBI" id="CHEBI:30616"/>
        <dbReference type="ChEBI" id="CHEBI:32551"/>
        <dbReference type="ChEBI" id="CHEBI:33019"/>
        <dbReference type="ChEBI" id="CHEBI:78442"/>
        <dbReference type="ChEBI" id="CHEBI:78529"/>
        <dbReference type="ChEBI" id="CHEBI:456215"/>
        <dbReference type="EC" id="6.1.1.6"/>
    </reaction>
</comment>
<dbReference type="SUPFAM" id="SSF50249">
    <property type="entry name" value="Nucleic acid-binding proteins"/>
    <property type="match status" value="1"/>
</dbReference>
<dbReference type="PANTHER" id="PTHR42918:SF15">
    <property type="entry name" value="LYSINE--TRNA LIGASE, CHLOROPLASTIC_MITOCHONDRIAL"/>
    <property type="match status" value="1"/>
</dbReference>
<evidence type="ECO:0000256" key="14">
    <source>
        <dbReference type="RuleBase" id="RU000336"/>
    </source>
</evidence>
<dbReference type="GO" id="GO:0000287">
    <property type="term" value="F:magnesium ion binding"/>
    <property type="evidence" value="ECO:0007669"/>
    <property type="project" value="UniProtKB-UniRule"/>
</dbReference>
<dbReference type="PROSITE" id="PS50862">
    <property type="entry name" value="AA_TRNA_LIGASE_II"/>
    <property type="match status" value="1"/>
</dbReference>
<dbReference type="PIRSF" id="PIRSF039101">
    <property type="entry name" value="LysRS2"/>
    <property type="match status" value="1"/>
</dbReference>
<sequence>MDNHRVEKLNDLKAMGVNPYVNSFKVPFKISVIKEKYINTSNNELLDKKYRVTVAGRAMAIREFGKAAFISIKDRSGVIQIYISKKDLSEEEYTVFKKTDIGDFIGVSGYLFKTKTGELTVFAENYKILTKALRDLPEKWHGLKDVEKRYRQRYVDLIVNDDVRELFITRSKIIQEMRKYFIENEFIEVETPMMQPIAGGATAKPFITHHNALDMTLYLRIAPELYLKRLVIGGLERVFEINKNFRNEGISTKHNPEFTMVEWYMAYADYYDQMAFTENMLSTIAQNVLGTTKITYGDYEIDLTPPWDKLTLEESIEKYTDIKKEDLKDFNKAKSIAENLGIKIEKNWGLGKIVLEIFEKTVEEKLIQPTFIIDYPKEVSPLAKSKFNNPEVTERFELFIAGMEVANGFNELNDPIDQKERFQKQVEAKEAGDEEAHMMDNDYIRALEYGLPPTAGQGLGIDRLVMIFTNKNSIREVILFPHMRPEEV</sequence>
<evidence type="ECO:0000256" key="6">
    <source>
        <dbReference type="ARBA" id="ARBA00022723"/>
    </source>
</evidence>
<dbReference type="FunFam" id="2.40.50.140:FF:000024">
    <property type="entry name" value="Lysine--tRNA ligase"/>
    <property type="match status" value="1"/>
</dbReference>
<evidence type="ECO:0000256" key="12">
    <source>
        <dbReference type="ARBA" id="ARBA00048573"/>
    </source>
</evidence>
<protein>
    <recommendedName>
        <fullName evidence="13">Lysine--tRNA ligase</fullName>
        <ecNumber evidence="13">6.1.1.6</ecNumber>
    </recommendedName>
    <alternativeName>
        <fullName evidence="13">Lysyl-tRNA synthetase</fullName>
        <shortName evidence="13">LysRS</shortName>
    </alternativeName>
</protein>
<evidence type="ECO:0000313" key="16">
    <source>
        <dbReference type="EMBL" id="KAA0257377.1"/>
    </source>
</evidence>
<keyword evidence="9 13" id="KW-0460">Magnesium</keyword>
<evidence type="ECO:0000256" key="5">
    <source>
        <dbReference type="ARBA" id="ARBA00022598"/>
    </source>
</evidence>
<feature type="domain" description="Aminoacyl-transfer RNA synthetases class-II family profile" evidence="15">
    <location>
        <begin position="170"/>
        <end position="485"/>
    </location>
</feature>
<evidence type="ECO:0000256" key="4">
    <source>
        <dbReference type="ARBA" id="ARBA00022490"/>
    </source>
</evidence>
<dbReference type="PANTHER" id="PTHR42918">
    <property type="entry name" value="LYSYL-TRNA SYNTHETASE"/>
    <property type="match status" value="1"/>
</dbReference>
<keyword evidence="11 13" id="KW-0030">Aminoacyl-tRNA synthetase</keyword>
<dbReference type="InterPro" id="IPR045864">
    <property type="entry name" value="aa-tRNA-synth_II/BPL/LPL"/>
</dbReference>
<dbReference type="SUPFAM" id="SSF55681">
    <property type="entry name" value="Class II aaRS and biotin synthetases"/>
    <property type="match status" value="1"/>
</dbReference>
<dbReference type="InterPro" id="IPR002313">
    <property type="entry name" value="Lys-tRNA-ligase_II"/>
</dbReference>
<dbReference type="AlphaFoldDB" id="A0A5A8F1S6"/>
<comment type="subcellular location">
    <subcellularLocation>
        <location evidence="1 13">Cytoplasm</location>
    </subcellularLocation>
</comment>
<comment type="cofactor">
    <cofactor evidence="13 14">
        <name>Mg(2+)</name>
        <dbReference type="ChEBI" id="CHEBI:18420"/>
    </cofactor>
    <text evidence="13 14">Binds 3 Mg(2+) ions per subunit.</text>
</comment>
<dbReference type="GO" id="GO:0000049">
    <property type="term" value="F:tRNA binding"/>
    <property type="evidence" value="ECO:0007669"/>
    <property type="project" value="TreeGrafter"/>
</dbReference>
<feature type="binding site" evidence="13">
    <location>
        <position position="397"/>
    </location>
    <ligand>
        <name>Mg(2+)</name>
        <dbReference type="ChEBI" id="CHEBI:18420"/>
        <label>1</label>
    </ligand>
</feature>
<keyword evidence="10 13" id="KW-0648">Protein biosynthesis</keyword>
<comment type="similarity">
    <text evidence="2 13">Belongs to the class-II aminoacyl-tRNA synthetase family.</text>
</comment>
<gene>
    <name evidence="13 16" type="primary">lysS</name>
    <name evidence="16" type="ORF">FHQ18_10035</name>
</gene>
<dbReference type="Gene3D" id="3.30.930.10">
    <property type="entry name" value="Bira Bifunctional Protein, Domain 2"/>
    <property type="match status" value="1"/>
</dbReference>
<dbReference type="InterPro" id="IPR012340">
    <property type="entry name" value="NA-bd_OB-fold"/>
</dbReference>
<dbReference type="EC" id="6.1.1.6" evidence="13"/>
<reference evidence="16 17" key="1">
    <citation type="submission" date="2019-06" db="EMBL/GenBank/DDBJ databases">
        <title>Genomic insights into carbon and energy metabolism of Deferribacter autotrophicus revealed new metabolic traits in the phylum Deferribacteres.</title>
        <authorList>
            <person name="Slobodkin A.I."/>
            <person name="Slobodkina G.B."/>
            <person name="Allioux M."/>
            <person name="Alain K."/>
            <person name="Jebbar M."/>
            <person name="Shadrin V."/>
            <person name="Kublanov I.V."/>
            <person name="Toshchakov S.V."/>
            <person name="Bonch-Osmolovskaya E.A."/>
        </authorList>
    </citation>
    <scope>NUCLEOTIDE SEQUENCE [LARGE SCALE GENOMIC DNA]</scope>
    <source>
        <strain evidence="16 17">SL50</strain>
    </source>
</reference>
<dbReference type="PRINTS" id="PR00982">
    <property type="entry name" value="TRNASYNTHLYS"/>
</dbReference>
<dbReference type="GO" id="GO:0042803">
    <property type="term" value="F:protein homodimerization activity"/>
    <property type="evidence" value="ECO:0007669"/>
    <property type="project" value="UniProtKB-ARBA"/>
</dbReference>
<comment type="caution">
    <text evidence="16">The sequence shown here is derived from an EMBL/GenBank/DDBJ whole genome shotgun (WGS) entry which is preliminary data.</text>
</comment>
<evidence type="ECO:0000256" key="11">
    <source>
        <dbReference type="ARBA" id="ARBA00023146"/>
    </source>
</evidence>
<keyword evidence="6 13" id="KW-0479">Metal-binding</keyword>
<dbReference type="InterPro" id="IPR018149">
    <property type="entry name" value="Lys-tRNA-synth_II_C"/>
</dbReference>
<dbReference type="InterPro" id="IPR044136">
    <property type="entry name" value="Lys-tRNA-ligase_II_N"/>
</dbReference>
<keyword evidence="5 13" id="KW-0436">Ligase</keyword>
<organism evidence="16 17">
    <name type="scientific">Deferribacter autotrophicus</name>
    <dbReference type="NCBI Taxonomy" id="500465"/>
    <lineage>
        <taxon>Bacteria</taxon>
        <taxon>Pseudomonadati</taxon>
        <taxon>Deferribacterota</taxon>
        <taxon>Deferribacteres</taxon>
        <taxon>Deferribacterales</taxon>
        <taxon>Deferribacteraceae</taxon>
        <taxon>Deferribacter</taxon>
    </lineage>
</organism>
<keyword evidence="17" id="KW-1185">Reference proteome</keyword>
<dbReference type="InterPro" id="IPR004365">
    <property type="entry name" value="NA-bd_OB_tRNA"/>
</dbReference>
<comment type="subunit">
    <text evidence="3 13">Homodimer.</text>
</comment>
<dbReference type="RefSeq" id="WP_149267050.1">
    <property type="nucleotide sequence ID" value="NZ_VFJB01000008.1"/>
</dbReference>
<keyword evidence="8 13" id="KW-0067">ATP-binding</keyword>
<dbReference type="Gene3D" id="2.40.50.140">
    <property type="entry name" value="Nucleic acid-binding proteins"/>
    <property type="match status" value="1"/>
</dbReference>
<evidence type="ECO:0000256" key="10">
    <source>
        <dbReference type="ARBA" id="ARBA00022917"/>
    </source>
</evidence>
<evidence type="ECO:0000256" key="1">
    <source>
        <dbReference type="ARBA" id="ARBA00004496"/>
    </source>
</evidence>
<dbReference type="InterPro" id="IPR004364">
    <property type="entry name" value="Aa-tRNA-synt_II"/>
</dbReference>
<dbReference type="Pfam" id="PF00152">
    <property type="entry name" value="tRNA-synt_2"/>
    <property type="match status" value="1"/>
</dbReference>
<dbReference type="GO" id="GO:0006430">
    <property type="term" value="P:lysyl-tRNA aminoacylation"/>
    <property type="evidence" value="ECO:0007669"/>
    <property type="project" value="UniProtKB-UniRule"/>
</dbReference>
<evidence type="ECO:0000256" key="7">
    <source>
        <dbReference type="ARBA" id="ARBA00022741"/>
    </source>
</evidence>
<dbReference type="Proteomes" id="UP000322876">
    <property type="component" value="Unassembled WGS sequence"/>
</dbReference>
<dbReference type="HAMAP" id="MF_00252">
    <property type="entry name" value="Lys_tRNA_synth_class2"/>
    <property type="match status" value="1"/>
</dbReference>
<dbReference type="OrthoDB" id="9802326at2"/>
<name>A0A5A8F1S6_9BACT</name>
<dbReference type="GO" id="GO:0005829">
    <property type="term" value="C:cytosol"/>
    <property type="evidence" value="ECO:0007669"/>
    <property type="project" value="TreeGrafter"/>
</dbReference>
<evidence type="ECO:0000256" key="9">
    <source>
        <dbReference type="ARBA" id="ARBA00022842"/>
    </source>
</evidence>
<dbReference type="FunFam" id="3.30.930.10:FF:000001">
    <property type="entry name" value="Lysine--tRNA ligase"/>
    <property type="match status" value="1"/>
</dbReference>
<dbReference type="GO" id="GO:0004824">
    <property type="term" value="F:lysine-tRNA ligase activity"/>
    <property type="evidence" value="ECO:0007669"/>
    <property type="project" value="UniProtKB-UniRule"/>
</dbReference>
<dbReference type="NCBIfam" id="TIGR00499">
    <property type="entry name" value="lysS_bact"/>
    <property type="match status" value="1"/>
</dbReference>
<proteinExistence type="inferred from homology"/>
<evidence type="ECO:0000259" key="15">
    <source>
        <dbReference type="PROSITE" id="PS50862"/>
    </source>
</evidence>
<dbReference type="InterPro" id="IPR006195">
    <property type="entry name" value="aa-tRNA-synth_II"/>
</dbReference>
<accession>A0A5A8F1S6</accession>
<evidence type="ECO:0000256" key="8">
    <source>
        <dbReference type="ARBA" id="ARBA00022840"/>
    </source>
</evidence>
<evidence type="ECO:0000313" key="17">
    <source>
        <dbReference type="Proteomes" id="UP000322876"/>
    </source>
</evidence>
<dbReference type="CDD" id="cd04322">
    <property type="entry name" value="LysRS_N"/>
    <property type="match status" value="1"/>
</dbReference>
<evidence type="ECO:0000256" key="3">
    <source>
        <dbReference type="ARBA" id="ARBA00011738"/>
    </source>
</evidence>
<keyword evidence="4 13" id="KW-0963">Cytoplasm</keyword>
<feature type="binding site" evidence="13">
    <location>
        <position position="404"/>
    </location>
    <ligand>
        <name>Mg(2+)</name>
        <dbReference type="ChEBI" id="CHEBI:18420"/>
        <label>2</label>
    </ligand>
</feature>
<dbReference type="CDD" id="cd00775">
    <property type="entry name" value="LysRS_core"/>
    <property type="match status" value="1"/>
</dbReference>
<evidence type="ECO:0000256" key="13">
    <source>
        <dbReference type="HAMAP-Rule" id="MF_00252"/>
    </source>
</evidence>
<dbReference type="EMBL" id="VFJB01000008">
    <property type="protein sequence ID" value="KAA0257377.1"/>
    <property type="molecule type" value="Genomic_DNA"/>
</dbReference>
<dbReference type="InterPro" id="IPR034762">
    <property type="entry name" value="Lys-tRNA-ligase_II_bac/euk"/>
</dbReference>
<keyword evidence="7 13" id="KW-0547">Nucleotide-binding</keyword>
<dbReference type="NCBIfam" id="NF001756">
    <property type="entry name" value="PRK00484.1"/>
    <property type="match status" value="1"/>
</dbReference>
<dbReference type="GO" id="GO:0005524">
    <property type="term" value="F:ATP binding"/>
    <property type="evidence" value="ECO:0007669"/>
    <property type="project" value="UniProtKB-UniRule"/>
</dbReference>